<dbReference type="InterPro" id="IPR012545">
    <property type="entry name" value="DUF1697"/>
</dbReference>
<dbReference type="RefSeq" id="WP_066313192.1">
    <property type="nucleotide sequence ID" value="NZ_LQRT01000008.1"/>
</dbReference>
<dbReference type="PANTHER" id="PTHR36439:SF1">
    <property type="entry name" value="DUF1697 DOMAIN-CONTAINING PROTEIN"/>
    <property type="match status" value="1"/>
</dbReference>
<reference evidence="1 2" key="1">
    <citation type="submission" date="2016-01" db="EMBL/GenBank/DDBJ databases">
        <title>The draft genome sequence of Aquimarina sp. RZW4-3-2.</title>
        <authorList>
            <person name="Wang Y."/>
        </authorList>
    </citation>
    <scope>NUCLEOTIDE SEQUENCE [LARGE SCALE GENOMIC DNA]</scope>
    <source>
        <strain evidence="1 2">RZW4-3-2</strain>
    </source>
</reference>
<evidence type="ECO:0008006" key="3">
    <source>
        <dbReference type="Google" id="ProtNLM"/>
    </source>
</evidence>
<proteinExistence type="predicted"/>
<sequence>MKTYVALLRGINVSGQKKIKMADLTEALEKLGLFSVTTYIQSGNVIFQSEQNDVQFLSNLISKGIQQRFGFDVPVLVITLETLAAIYQKNPFLDRLNKEEIETKKMYFTLLSTPPDEELVKELRSGFNGEEEFVITKNVVYLYVAAGYGKTKLNNNFFEKKLKSVATTRNLKTVIKLLDLSGLNL</sequence>
<dbReference type="Proteomes" id="UP000076715">
    <property type="component" value="Unassembled WGS sequence"/>
</dbReference>
<keyword evidence="2" id="KW-1185">Reference proteome</keyword>
<dbReference type="Pfam" id="PF08002">
    <property type="entry name" value="DUF1697"/>
    <property type="match status" value="1"/>
</dbReference>
<dbReference type="EMBL" id="LQRT01000008">
    <property type="protein sequence ID" value="KZS41007.1"/>
    <property type="molecule type" value="Genomic_DNA"/>
</dbReference>
<name>A0A163B290_9FLAO</name>
<dbReference type="STRING" id="1642818.AWE51_23940"/>
<dbReference type="PIRSF" id="PIRSF008502">
    <property type="entry name" value="UCP008502"/>
    <property type="match status" value="1"/>
</dbReference>
<evidence type="ECO:0000313" key="1">
    <source>
        <dbReference type="EMBL" id="KZS41007.1"/>
    </source>
</evidence>
<dbReference type="OrthoDB" id="9806494at2"/>
<dbReference type="SUPFAM" id="SSF160379">
    <property type="entry name" value="SP0830-like"/>
    <property type="match status" value="1"/>
</dbReference>
<gene>
    <name evidence="1" type="ORF">AWE51_23940</name>
</gene>
<protein>
    <recommendedName>
        <fullName evidence="3">DUF1697 domain-containing protein</fullName>
    </recommendedName>
</protein>
<dbReference type="AlphaFoldDB" id="A0A163B290"/>
<dbReference type="Gene3D" id="3.30.70.1280">
    <property type="entry name" value="SP0830-like domains"/>
    <property type="match status" value="1"/>
</dbReference>
<accession>A0A163B290</accession>
<evidence type="ECO:0000313" key="2">
    <source>
        <dbReference type="Proteomes" id="UP000076715"/>
    </source>
</evidence>
<dbReference type="PANTHER" id="PTHR36439">
    <property type="entry name" value="BLL4334 PROTEIN"/>
    <property type="match status" value="1"/>
</dbReference>
<organism evidence="1 2">
    <name type="scientific">Aquimarina aggregata</name>
    <dbReference type="NCBI Taxonomy" id="1642818"/>
    <lineage>
        <taxon>Bacteria</taxon>
        <taxon>Pseudomonadati</taxon>
        <taxon>Bacteroidota</taxon>
        <taxon>Flavobacteriia</taxon>
        <taxon>Flavobacteriales</taxon>
        <taxon>Flavobacteriaceae</taxon>
        <taxon>Aquimarina</taxon>
    </lineage>
</organism>
<comment type="caution">
    <text evidence="1">The sequence shown here is derived from an EMBL/GenBank/DDBJ whole genome shotgun (WGS) entry which is preliminary data.</text>
</comment>